<feature type="compositionally biased region" description="Basic and acidic residues" evidence="1">
    <location>
        <begin position="318"/>
        <end position="328"/>
    </location>
</feature>
<keyword evidence="3" id="KW-1185">Reference proteome</keyword>
<name>A0ABQ8RZ25_PERAM</name>
<evidence type="ECO:0000313" key="2">
    <source>
        <dbReference type="EMBL" id="KAJ4427003.1"/>
    </source>
</evidence>
<accession>A0ABQ8RZ25</accession>
<protein>
    <submittedName>
        <fullName evidence="2">Uncharacterized protein</fullName>
    </submittedName>
</protein>
<evidence type="ECO:0000256" key="1">
    <source>
        <dbReference type="SAM" id="MobiDB-lite"/>
    </source>
</evidence>
<feature type="region of interest" description="Disordered" evidence="1">
    <location>
        <begin position="318"/>
        <end position="342"/>
    </location>
</feature>
<sequence>MCPKVSVKCVIVPLQKQLKETKEQKEVRPSYRWKPSYARRVRRGGWFIKQSGQSKRKSIVPRIVDITTMTMLQNFGFSLLEDAKSCFMRLEDLDLAAAEREELIDLCCDSTLAMSPIHYVGFFLIMHYRTLSIYIKESYCNVVAILNTVLVIQRLQKQLADVKSEPENAQKKLDECPEIKKIDIIKEAPNEKNQKAVYLLDQIHNYERKKPEWSEQSILYCVAWRIASPKGYEHGRTSGFISAPSRSTLDRCRKMPKLWEKKTQRVRNDESKLRLALQQVIDEGRSIRAVAKEMRIRKENSARGRKRARTRIITDTPEKKYIEEETGRKKSKSAPKSTNTSSVKSLNFEQIEYIDSSDDDLFEVENEEDFDFNSEDFEKNDFVLVKFEGEKSVVHCVGRVEEVERDGDLIVNFMKRK</sequence>
<comment type="caution">
    <text evidence="2">The sequence shown here is derived from an EMBL/GenBank/DDBJ whole genome shotgun (WGS) entry which is preliminary data.</text>
</comment>
<reference evidence="2 3" key="1">
    <citation type="journal article" date="2022" name="Allergy">
        <title>Genome assembly and annotation of Periplaneta americana reveal a comprehensive cockroach allergen profile.</title>
        <authorList>
            <person name="Wang L."/>
            <person name="Xiong Q."/>
            <person name="Saelim N."/>
            <person name="Wang L."/>
            <person name="Nong W."/>
            <person name="Wan A.T."/>
            <person name="Shi M."/>
            <person name="Liu X."/>
            <person name="Cao Q."/>
            <person name="Hui J.H.L."/>
            <person name="Sookrung N."/>
            <person name="Leung T.F."/>
            <person name="Tungtrongchitr A."/>
            <person name="Tsui S.K.W."/>
        </authorList>
    </citation>
    <scope>NUCLEOTIDE SEQUENCE [LARGE SCALE GENOMIC DNA]</scope>
    <source>
        <strain evidence="2">PWHHKU_190912</strain>
    </source>
</reference>
<proteinExistence type="predicted"/>
<gene>
    <name evidence="2" type="ORF">ANN_26802</name>
</gene>
<dbReference type="EMBL" id="JAJSOF020000039">
    <property type="protein sequence ID" value="KAJ4427003.1"/>
    <property type="molecule type" value="Genomic_DNA"/>
</dbReference>
<dbReference type="Proteomes" id="UP001148838">
    <property type="component" value="Unassembled WGS sequence"/>
</dbReference>
<evidence type="ECO:0000313" key="3">
    <source>
        <dbReference type="Proteomes" id="UP001148838"/>
    </source>
</evidence>
<organism evidence="2 3">
    <name type="scientific">Periplaneta americana</name>
    <name type="common">American cockroach</name>
    <name type="synonym">Blatta americana</name>
    <dbReference type="NCBI Taxonomy" id="6978"/>
    <lineage>
        <taxon>Eukaryota</taxon>
        <taxon>Metazoa</taxon>
        <taxon>Ecdysozoa</taxon>
        <taxon>Arthropoda</taxon>
        <taxon>Hexapoda</taxon>
        <taxon>Insecta</taxon>
        <taxon>Pterygota</taxon>
        <taxon>Neoptera</taxon>
        <taxon>Polyneoptera</taxon>
        <taxon>Dictyoptera</taxon>
        <taxon>Blattodea</taxon>
        <taxon>Blattoidea</taxon>
        <taxon>Blattidae</taxon>
        <taxon>Blattinae</taxon>
        <taxon>Periplaneta</taxon>
    </lineage>
</organism>